<keyword evidence="5" id="KW-1185">Reference proteome</keyword>
<dbReference type="PANTHER" id="PTHR30273">
    <property type="entry name" value="PERIPLASMIC SIGNAL SENSOR AND SIGMA FACTOR ACTIVATOR FECR-RELATED"/>
    <property type="match status" value="1"/>
</dbReference>
<dbReference type="Gene3D" id="2.60.120.1440">
    <property type="match status" value="1"/>
</dbReference>
<dbReference type="Pfam" id="PF16220">
    <property type="entry name" value="DUF4880"/>
    <property type="match status" value="1"/>
</dbReference>
<evidence type="ECO:0000256" key="1">
    <source>
        <dbReference type="SAM" id="MobiDB-lite"/>
    </source>
</evidence>
<evidence type="ECO:0000313" key="4">
    <source>
        <dbReference type="EMBL" id="SHE72236.1"/>
    </source>
</evidence>
<organism evidence="4 5">
    <name type="scientific">Thermomonas hydrothermalis</name>
    <dbReference type="NCBI Taxonomy" id="213588"/>
    <lineage>
        <taxon>Bacteria</taxon>
        <taxon>Pseudomonadati</taxon>
        <taxon>Pseudomonadota</taxon>
        <taxon>Gammaproteobacteria</taxon>
        <taxon>Lysobacterales</taxon>
        <taxon>Lysobacteraceae</taxon>
        <taxon>Thermomonas</taxon>
    </lineage>
</organism>
<dbReference type="Gene3D" id="3.55.50.30">
    <property type="match status" value="1"/>
</dbReference>
<dbReference type="GO" id="GO:0016989">
    <property type="term" value="F:sigma factor antagonist activity"/>
    <property type="evidence" value="ECO:0007669"/>
    <property type="project" value="TreeGrafter"/>
</dbReference>
<dbReference type="Pfam" id="PF04773">
    <property type="entry name" value="FecR"/>
    <property type="match status" value="1"/>
</dbReference>
<dbReference type="PANTHER" id="PTHR30273:SF2">
    <property type="entry name" value="PROTEIN FECR"/>
    <property type="match status" value="1"/>
</dbReference>
<proteinExistence type="predicted"/>
<dbReference type="Proteomes" id="UP000242857">
    <property type="component" value="Unassembled WGS sequence"/>
</dbReference>
<dbReference type="STRING" id="213588.SAMN02745204_01017"/>
<dbReference type="PIRSF" id="PIRSF018266">
    <property type="entry name" value="FecR"/>
    <property type="match status" value="1"/>
</dbReference>
<dbReference type="InterPro" id="IPR012373">
    <property type="entry name" value="Ferrdict_sens_TM"/>
</dbReference>
<dbReference type="InterPro" id="IPR006860">
    <property type="entry name" value="FecR"/>
</dbReference>
<evidence type="ECO:0000259" key="2">
    <source>
        <dbReference type="Pfam" id="PF04773"/>
    </source>
</evidence>
<feature type="domain" description="FecR N-terminal" evidence="3">
    <location>
        <begin position="12"/>
        <end position="51"/>
    </location>
</feature>
<sequence length="335" mass="36677">MTKPERTPEAVAADWLARRDGAGLSASEEAALQEWLAASPAHRVAFLRLQTVWEETVRLRALAPRHPPRPLHAPWSPRPAHTYRSAPGHRHTPLRRLAAASVFLVALLFPLARPPTLSTPPAAYQSDIGHLRSLRLADGSRVTLSSDSRIVVHMTTYRRDVHLLRGEAIFTVAKAPERPFTVHAHGYRAVAVGTRFAVRRDASALRVVVTEGTVRLEATGGNDRALALLPANSLVLAGKEGVLMRTLPPGTAEDLLEWQSGWLVFHSTPLAEAASEFNRYNTRKLVVGDAATGQLSIGGSFRWDNLDGFVRLLQAGFPVRAKTMADGRILLLQAR</sequence>
<gene>
    <name evidence="4" type="ORF">SAMN02745204_01017</name>
</gene>
<name>A0A1M4VT82_9GAMM</name>
<dbReference type="AlphaFoldDB" id="A0A1M4VT82"/>
<accession>A0A1M4VT82</accession>
<feature type="domain" description="FecR protein" evidence="2">
    <location>
        <begin position="128"/>
        <end position="215"/>
    </location>
</feature>
<reference evidence="5" key="1">
    <citation type="submission" date="2016-11" db="EMBL/GenBank/DDBJ databases">
        <authorList>
            <person name="Varghese N."/>
            <person name="Submissions S."/>
        </authorList>
    </citation>
    <scope>NUCLEOTIDE SEQUENCE [LARGE SCALE GENOMIC DNA]</scope>
    <source>
        <strain evidence="5">DSM 14834</strain>
    </source>
</reference>
<dbReference type="EMBL" id="FQUK01000012">
    <property type="protein sequence ID" value="SHE72236.1"/>
    <property type="molecule type" value="Genomic_DNA"/>
</dbReference>
<protein>
    <submittedName>
        <fullName evidence="4">FecR family protein</fullName>
    </submittedName>
</protein>
<feature type="region of interest" description="Disordered" evidence="1">
    <location>
        <begin position="70"/>
        <end position="89"/>
    </location>
</feature>
<evidence type="ECO:0000259" key="3">
    <source>
        <dbReference type="Pfam" id="PF16220"/>
    </source>
</evidence>
<dbReference type="OrthoDB" id="9771237at2"/>
<evidence type="ECO:0000313" key="5">
    <source>
        <dbReference type="Proteomes" id="UP000242857"/>
    </source>
</evidence>
<dbReference type="InterPro" id="IPR032623">
    <property type="entry name" value="FecR_N"/>
</dbReference>
<dbReference type="RefSeq" id="WP_072755531.1">
    <property type="nucleotide sequence ID" value="NZ_FQUK01000012.1"/>
</dbReference>